<dbReference type="AlphaFoldDB" id="Q6IJ23"/>
<gene>
    <name evidence="1" type="ORF">HDC16123</name>
</gene>
<reference evidence="1" key="1">
    <citation type="journal article" date="2003" name="Genome Biol.">
        <title>An integrated gene annotation and transcriptional profiling approach towards the full gene content of the Drosophila genome.</title>
        <authorList>
            <person name="Hild M."/>
            <person name="Beckmann B."/>
            <person name="Haas S.A."/>
            <person name="Koch B."/>
            <person name="Solovyev V."/>
            <person name="Busold C."/>
            <person name="Fellenberg K."/>
            <person name="Boutros M."/>
            <person name="Vingron M."/>
            <person name="Sauer F."/>
            <person name="Hoheisel J.D."/>
            <person name="Paro R."/>
        </authorList>
    </citation>
    <scope>NUCLEOTIDE SEQUENCE</scope>
</reference>
<sequence>MDKYSSAPALLRQSGNPPLFASSCLLGKRGAGDGQTEVKPLEIWNFQFNPDDKPRPLPSLKKATVVTTVYYELNFPLKNINPHEAECKPWKPKTQLKIKNEGPENKDKEIEAEQMPNFVPNHLLVVF</sequence>
<name>Q6IJ23_DROME</name>
<organism evidence="1">
    <name type="scientific">Drosophila melanogaster</name>
    <name type="common">Fruit fly</name>
    <dbReference type="NCBI Taxonomy" id="7227"/>
    <lineage>
        <taxon>Eukaryota</taxon>
        <taxon>Metazoa</taxon>
        <taxon>Ecdysozoa</taxon>
        <taxon>Arthropoda</taxon>
        <taxon>Hexapoda</taxon>
        <taxon>Insecta</taxon>
        <taxon>Pterygota</taxon>
        <taxon>Neoptera</taxon>
        <taxon>Endopterygota</taxon>
        <taxon>Diptera</taxon>
        <taxon>Brachycera</taxon>
        <taxon>Muscomorpha</taxon>
        <taxon>Ephydroidea</taxon>
        <taxon>Drosophilidae</taxon>
        <taxon>Drosophila</taxon>
        <taxon>Sophophora</taxon>
    </lineage>
</organism>
<evidence type="ECO:0000313" key="1">
    <source>
        <dbReference type="EMBL" id="DAA04398.1"/>
    </source>
</evidence>
<dbReference type="PROSITE" id="PS51257">
    <property type="entry name" value="PROKAR_LIPOPROTEIN"/>
    <property type="match status" value="1"/>
</dbReference>
<accession>Q6IJ23</accession>
<dbReference type="EMBL" id="BK002893">
    <property type="protein sequence ID" value="DAA04398.1"/>
    <property type="molecule type" value="Genomic_DNA"/>
</dbReference>
<protein>
    <submittedName>
        <fullName evidence="1">HDC16123</fullName>
    </submittedName>
</protein>
<proteinExistence type="predicted"/>